<organism evidence="1">
    <name type="scientific">Cucumis melo</name>
    <name type="common">Muskmelon</name>
    <dbReference type="NCBI Taxonomy" id="3656"/>
    <lineage>
        <taxon>Eukaryota</taxon>
        <taxon>Viridiplantae</taxon>
        <taxon>Streptophyta</taxon>
        <taxon>Embryophyta</taxon>
        <taxon>Tracheophyta</taxon>
        <taxon>Spermatophyta</taxon>
        <taxon>Magnoliopsida</taxon>
        <taxon>eudicotyledons</taxon>
        <taxon>Gunneridae</taxon>
        <taxon>Pentapetalae</taxon>
        <taxon>rosids</taxon>
        <taxon>fabids</taxon>
        <taxon>Cucurbitales</taxon>
        <taxon>Cucurbitaceae</taxon>
        <taxon>Benincaseae</taxon>
        <taxon>Cucumis</taxon>
    </lineage>
</organism>
<dbReference type="EnsemblPlants" id="MELO3C030277.2.1">
    <property type="protein sequence ID" value="MELO3C030277.2.1"/>
    <property type="gene ID" value="MELO3C030277.2"/>
</dbReference>
<name>A0A9I9E8I1_CUCME</name>
<proteinExistence type="predicted"/>
<sequence length="230" mass="26615">MLTRGEMGNQAQTFLWIGSRLALIYRISLNLGLLLVEPPDGLILISLFMSRQVKKDQNRIQVNEQGSVRLLEPQTVSLAFSKAVERGKSHHQRKFKREFRRKKKRNFTRILRLKKRRRTQAKGCVRMILEVVLFRGLSEFIHMESDLHVFRPHYDKDDRSAGRTPLHRRACKRCCIGCTLHNSRQIQIKKSVVRRLHAIFRSKLAGSPGGGVTLGVSILLSRKDSYLTFL</sequence>
<evidence type="ECO:0000313" key="1">
    <source>
        <dbReference type="EnsemblPlants" id="MELO3C030277.2.1"/>
    </source>
</evidence>
<reference evidence="1" key="1">
    <citation type="submission" date="2023-03" db="UniProtKB">
        <authorList>
            <consortium name="EnsemblPlants"/>
        </authorList>
    </citation>
    <scope>IDENTIFICATION</scope>
</reference>
<protein>
    <submittedName>
        <fullName evidence="1">Uncharacterized protein</fullName>
    </submittedName>
</protein>
<accession>A0A9I9E8I1</accession>
<dbReference type="AlphaFoldDB" id="A0A9I9E8I1"/>
<dbReference type="Gramene" id="MELO3C030277.2.1">
    <property type="protein sequence ID" value="MELO3C030277.2.1"/>
    <property type="gene ID" value="MELO3C030277.2"/>
</dbReference>